<organism evidence="8 9">
    <name type="scientific">Litorilinea aerophila</name>
    <dbReference type="NCBI Taxonomy" id="1204385"/>
    <lineage>
        <taxon>Bacteria</taxon>
        <taxon>Bacillati</taxon>
        <taxon>Chloroflexota</taxon>
        <taxon>Caldilineae</taxon>
        <taxon>Caldilineales</taxon>
        <taxon>Caldilineaceae</taxon>
        <taxon>Litorilinea</taxon>
    </lineage>
</organism>
<keyword evidence="6" id="KW-0812">Transmembrane</keyword>
<dbReference type="InterPro" id="IPR036909">
    <property type="entry name" value="Cyt_c-like_dom_sf"/>
</dbReference>
<keyword evidence="9" id="KW-1185">Reference proteome</keyword>
<dbReference type="OrthoDB" id="158004at2"/>
<dbReference type="InParanoid" id="A0A540VE35"/>
<dbReference type="EMBL" id="VIGC01000017">
    <property type="protein sequence ID" value="TQE95030.1"/>
    <property type="molecule type" value="Genomic_DNA"/>
</dbReference>
<gene>
    <name evidence="8" type="ORF">FKZ61_13680</name>
</gene>
<dbReference type="GO" id="GO:0046872">
    <property type="term" value="F:metal ion binding"/>
    <property type="evidence" value="ECO:0007669"/>
    <property type="project" value="UniProtKB-KW"/>
</dbReference>
<dbReference type="InterPro" id="IPR009056">
    <property type="entry name" value="Cyt_c-like_dom"/>
</dbReference>
<keyword evidence="6" id="KW-1133">Transmembrane helix</keyword>
<dbReference type="AlphaFoldDB" id="A0A540VE35"/>
<dbReference type="PROSITE" id="PS51007">
    <property type="entry name" value="CYTC"/>
    <property type="match status" value="2"/>
</dbReference>
<feature type="domain" description="Cytochrome c" evidence="7">
    <location>
        <begin position="187"/>
        <end position="295"/>
    </location>
</feature>
<keyword evidence="6" id="KW-0472">Membrane</keyword>
<keyword evidence="3 4" id="KW-0408">Iron</keyword>
<comment type="caution">
    <text evidence="8">The sequence shown here is derived from an EMBL/GenBank/DDBJ whole genome shotgun (WGS) entry which is preliminary data.</text>
</comment>
<dbReference type="Proteomes" id="UP000317371">
    <property type="component" value="Unassembled WGS sequence"/>
</dbReference>
<dbReference type="PANTHER" id="PTHR33751">
    <property type="entry name" value="CBB3-TYPE CYTOCHROME C OXIDASE SUBUNIT FIXP"/>
    <property type="match status" value="1"/>
</dbReference>
<dbReference type="RefSeq" id="WP_141610707.1">
    <property type="nucleotide sequence ID" value="NZ_VIGC02000017.1"/>
</dbReference>
<evidence type="ECO:0000256" key="3">
    <source>
        <dbReference type="ARBA" id="ARBA00023004"/>
    </source>
</evidence>
<dbReference type="SUPFAM" id="SSF46626">
    <property type="entry name" value="Cytochrome c"/>
    <property type="match status" value="2"/>
</dbReference>
<reference evidence="8 9" key="1">
    <citation type="submission" date="2019-06" db="EMBL/GenBank/DDBJ databases">
        <title>Genome sequence of Litorilinea aerophila BAA-2444.</title>
        <authorList>
            <person name="Maclea K.S."/>
            <person name="Maurais E.G."/>
            <person name="Iannazzi L.C."/>
        </authorList>
    </citation>
    <scope>NUCLEOTIDE SEQUENCE [LARGE SCALE GENOMIC DNA]</scope>
    <source>
        <strain evidence="8 9">ATCC BAA-2444</strain>
    </source>
</reference>
<evidence type="ECO:0000259" key="7">
    <source>
        <dbReference type="PROSITE" id="PS51007"/>
    </source>
</evidence>
<name>A0A540VE35_9CHLR</name>
<keyword evidence="1 4" id="KW-0349">Heme</keyword>
<dbReference type="GO" id="GO:0020037">
    <property type="term" value="F:heme binding"/>
    <property type="evidence" value="ECO:0007669"/>
    <property type="project" value="InterPro"/>
</dbReference>
<keyword evidence="2 4" id="KW-0479">Metal-binding</keyword>
<feature type="domain" description="Cytochrome c" evidence="7">
    <location>
        <begin position="53"/>
        <end position="154"/>
    </location>
</feature>
<dbReference type="InterPro" id="IPR050597">
    <property type="entry name" value="Cytochrome_c_Oxidase_Subunit"/>
</dbReference>
<evidence type="ECO:0000256" key="4">
    <source>
        <dbReference type="PROSITE-ProRule" id="PRU00433"/>
    </source>
</evidence>
<accession>A0A540VE35</accession>
<proteinExistence type="predicted"/>
<dbReference type="Pfam" id="PF00034">
    <property type="entry name" value="Cytochrom_C"/>
    <property type="match status" value="1"/>
</dbReference>
<evidence type="ECO:0000256" key="5">
    <source>
        <dbReference type="SAM" id="MobiDB-lite"/>
    </source>
</evidence>
<sequence length="298" mass="33229">MRKPWYAYLYIKSPITKIILGILSVLIAIVVILFIGLFEEPRMEAQTRNWEGRQIEKGAEIFANNCSSCHGPDGKGLPNVAPALHSRYFFTQRLNDIGWAGSLHDYVALTVAAGRPSKVNTQWAQIMPTWSNRFGGPLRDDQIEQVTAYVLNWEEDALQQTPEEDPWQFFQDAPSKAEGAQEQAPAEQAAQGESAGPRPPQELFVTYGCSGCHNLDQPQTDTNRGPVGPNLGNLYEVAGEMVPGQDAETYVYTSIVDPNAFIVPGYSANIMPQNFADQMSEEEIRGLVQWLLDPNRQR</sequence>
<evidence type="ECO:0000256" key="2">
    <source>
        <dbReference type="ARBA" id="ARBA00022723"/>
    </source>
</evidence>
<evidence type="ECO:0000313" key="9">
    <source>
        <dbReference type="Proteomes" id="UP000317371"/>
    </source>
</evidence>
<evidence type="ECO:0000313" key="8">
    <source>
        <dbReference type="EMBL" id="TQE95030.1"/>
    </source>
</evidence>
<dbReference type="GO" id="GO:0009055">
    <property type="term" value="F:electron transfer activity"/>
    <property type="evidence" value="ECO:0007669"/>
    <property type="project" value="InterPro"/>
</dbReference>
<feature type="transmembrane region" description="Helical" evidence="6">
    <location>
        <begin position="18"/>
        <end position="38"/>
    </location>
</feature>
<evidence type="ECO:0000256" key="1">
    <source>
        <dbReference type="ARBA" id="ARBA00022617"/>
    </source>
</evidence>
<dbReference type="Gene3D" id="1.10.760.10">
    <property type="entry name" value="Cytochrome c-like domain"/>
    <property type="match status" value="2"/>
</dbReference>
<feature type="region of interest" description="Disordered" evidence="5">
    <location>
        <begin position="172"/>
        <end position="202"/>
    </location>
</feature>
<evidence type="ECO:0000256" key="6">
    <source>
        <dbReference type="SAM" id="Phobius"/>
    </source>
</evidence>
<protein>
    <submittedName>
        <fullName evidence="8">C-type cytochrome</fullName>
    </submittedName>
</protein>
<dbReference type="PANTHER" id="PTHR33751:SF1">
    <property type="entry name" value="CBB3-TYPE CYTOCHROME C OXIDASE SUBUNIT FIXP"/>
    <property type="match status" value="1"/>
</dbReference>
<feature type="compositionally biased region" description="Low complexity" evidence="5">
    <location>
        <begin position="177"/>
        <end position="196"/>
    </location>
</feature>